<keyword evidence="1" id="KW-0449">Lipoprotein</keyword>
<accession>A1ZZY4</accession>
<evidence type="ECO:0000313" key="2">
    <source>
        <dbReference type="Proteomes" id="UP000004095"/>
    </source>
</evidence>
<dbReference type="AlphaFoldDB" id="A1ZZY4"/>
<gene>
    <name evidence="1" type="ORF">M23134_02454</name>
</gene>
<proteinExistence type="predicted"/>
<keyword evidence="2" id="KW-1185">Reference proteome</keyword>
<reference evidence="1 2" key="1">
    <citation type="submission" date="2007-01" db="EMBL/GenBank/DDBJ databases">
        <authorList>
            <person name="Haygood M."/>
            <person name="Podell S."/>
            <person name="Anderson C."/>
            <person name="Hopkinson B."/>
            <person name="Roe K."/>
            <person name="Barbeau K."/>
            <person name="Gaasterland T."/>
            <person name="Ferriera S."/>
            <person name="Johnson J."/>
            <person name="Kravitz S."/>
            <person name="Beeson K."/>
            <person name="Sutton G."/>
            <person name="Rogers Y.-H."/>
            <person name="Friedman R."/>
            <person name="Frazier M."/>
            <person name="Venter J.C."/>
        </authorList>
    </citation>
    <scope>NUCLEOTIDE SEQUENCE [LARGE SCALE GENOMIC DNA]</scope>
    <source>
        <strain evidence="1 2">ATCC 23134</strain>
    </source>
</reference>
<dbReference type="PANTHER" id="PTHR42754">
    <property type="entry name" value="ENDOGLUCANASE"/>
    <property type="match status" value="1"/>
</dbReference>
<dbReference type="PANTHER" id="PTHR42754:SF1">
    <property type="entry name" value="LIPOPROTEIN"/>
    <property type="match status" value="1"/>
</dbReference>
<evidence type="ECO:0000313" key="1">
    <source>
        <dbReference type="EMBL" id="EAY24050.1"/>
    </source>
</evidence>
<dbReference type="Proteomes" id="UP000004095">
    <property type="component" value="Unassembled WGS sequence"/>
</dbReference>
<sequence length="407" mass="43596">MKYNDLKVPNIFVKMKRKFLPYLFLLWGIAACKTTPSVNPDTSGLFIKMFGGATNDEAYSAVTATDGGYVFLGATTSFAAGTDNTQDIFLIKADQNGNELWTRNLGGHSGKSIQNTLDGGFIVLGDTLVADTTSLVLIKTDGEGQVQWSKNYGKANRNEVATNVQLTQEGGYLMMGNVLNNDGSSDIYVIKTDGQGNIIRERVYGFANLQNSTATILEDPTTKDILWCGTAFTATSATSDIRVVRANDIVNTQWDYFFGGTASETGKDMKQVSGGYVIVGTTASEGNGGSDVYLIKISEQGILQWSKTFGGAANDEGQAISLTDDGGYIITGSTESEGEGGKDVFLIKTDADGNQVWTETFGGTKDDVGRIVLQTADKGFLLLSTIVFENNNMLGLIKVNNAGKLVE</sequence>
<organism evidence="1 2">
    <name type="scientific">Microscilla marina ATCC 23134</name>
    <dbReference type="NCBI Taxonomy" id="313606"/>
    <lineage>
        <taxon>Bacteria</taxon>
        <taxon>Pseudomonadati</taxon>
        <taxon>Bacteroidota</taxon>
        <taxon>Cytophagia</taxon>
        <taxon>Cytophagales</taxon>
        <taxon>Microscillaceae</taxon>
        <taxon>Microscilla</taxon>
    </lineage>
</organism>
<comment type="caution">
    <text evidence="1">The sequence shown here is derived from an EMBL/GenBank/DDBJ whole genome shotgun (WGS) entry which is preliminary data.</text>
</comment>
<dbReference type="EMBL" id="AAWS01000085">
    <property type="protein sequence ID" value="EAY24050.1"/>
    <property type="molecule type" value="Genomic_DNA"/>
</dbReference>
<dbReference type="PROSITE" id="PS51257">
    <property type="entry name" value="PROKAR_LIPOPROTEIN"/>
    <property type="match status" value="1"/>
</dbReference>
<protein>
    <submittedName>
        <fullName evidence="1">Lipoprotein, putative</fullName>
    </submittedName>
</protein>
<name>A1ZZY4_MICM2</name>
<dbReference type="SUPFAM" id="SSF50998">
    <property type="entry name" value="Quinoprotein alcohol dehydrogenase-like"/>
    <property type="match status" value="1"/>
</dbReference>
<dbReference type="InterPro" id="IPR011047">
    <property type="entry name" value="Quinoprotein_ADH-like_sf"/>
</dbReference>
<dbReference type="eggNOG" id="COG1520">
    <property type="taxonomic scope" value="Bacteria"/>
</dbReference>